<name>A0A0F9UCE4_9ZZZZ</name>
<evidence type="ECO:0000256" key="1">
    <source>
        <dbReference type="ARBA" id="ARBA00013260"/>
    </source>
</evidence>
<sequence length="173" mass="20623">MRDLKVYIVVSQHFPASVGKLMVHAGHVISKMFFMAYQHDAIDLKRKIYRWYSSGQTKIILQIKNLDKLIALMNDISNNNDILTFIQRDAGAYEVPMGTTLMFCTEPITKEQATYTGLKKLRLYKYTTKLNIKKKQIRKIINKWWETYEEEYRDLIEYREINKEKKFVDEVLK</sequence>
<keyword evidence="2" id="KW-0378">Hydrolase</keyword>
<reference evidence="4" key="1">
    <citation type="journal article" date="2015" name="Nature">
        <title>Complex archaea that bridge the gap between prokaryotes and eukaryotes.</title>
        <authorList>
            <person name="Spang A."/>
            <person name="Saw J.H."/>
            <person name="Jorgensen S.L."/>
            <person name="Zaremba-Niedzwiedzka K."/>
            <person name="Martijn J."/>
            <person name="Lind A.E."/>
            <person name="van Eijk R."/>
            <person name="Schleper C."/>
            <person name="Guy L."/>
            <person name="Ettema T.J."/>
        </authorList>
    </citation>
    <scope>NUCLEOTIDE SEQUENCE</scope>
</reference>
<evidence type="ECO:0000256" key="2">
    <source>
        <dbReference type="ARBA" id="ARBA00022801"/>
    </source>
</evidence>
<comment type="catalytic activity">
    <reaction evidence="3">
        <text>an N-acyl-L-alpha-aminoacyl-tRNA + H2O = an N-acyl-L-amino acid + a tRNA + H(+)</text>
        <dbReference type="Rhea" id="RHEA:54448"/>
        <dbReference type="Rhea" id="RHEA-COMP:10123"/>
        <dbReference type="Rhea" id="RHEA-COMP:13883"/>
        <dbReference type="ChEBI" id="CHEBI:15377"/>
        <dbReference type="ChEBI" id="CHEBI:15378"/>
        <dbReference type="ChEBI" id="CHEBI:59874"/>
        <dbReference type="ChEBI" id="CHEBI:78442"/>
        <dbReference type="ChEBI" id="CHEBI:138191"/>
        <dbReference type="EC" id="3.1.1.29"/>
    </reaction>
</comment>
<evidence type="ECO:0000313" key="4">
    <source>
        <dbReference type="EMBL" id="KKN90845.1"/>
    </source>
</evidence>
<dbReference type="Gene3D" id="3.40.1490.10">
    <property type="entry name" value="Bit1"/>
    <property type="match status" value="1"/>
</dbReference>
<dbReference type="SUPFAM" id="SSF102462">
    <property type="entry name" value="Peptidyl-tRNA hydrolase II"/>
    <property type="match status" value="1"/>
</dbReference>
<gene>
    <name evidence="4" type="ORF">LCGC14_0224280</name>
</gene>
<dbReference type="EMBL" id="LAZR01000107">
    <property type="protein sequence ID" value="KKN90845.1"/>
    <property type="molecule type" value="Genomic_DNA"/>
</dbReference>
<organism evidence="4">
    <name type="scientific">marine sediment metagenome</name>
    <dbReference type="NCBI Taxonomy" id="412755"/>
    <lineage>
        <taxon>unclassified sequences</taxon>
        <taxon>metagenomes</taxon>
        <taxon>ecological metagenomes</taxon>
    </lineage>
</organism>
<dbReference type="EC" id="3.1.1.29" evidence="1"/>
<dbReference type="InterPro" id="IPR023476">
    <property type="entry name" value="Pep_tRNA_hydro_II_dom_sf"/>
</dbReference>
<dbReference type="InterPro" id="IPR002833">
    <property type="entry name" value="PTH2"/>
</dbReference>
<protein>
    <recommendedName>
        <fullName evidence="1">peptidyl-tRNA hydrolase</fullName>
        <ecNumber evidence="1">3.1.1.29</ecNumber>
    </recommendedName>
</protein>
<proteinExistence type="predicted"/>
<evidence type="ECO:0000256" key="3">
    <source>
        <dbReference type="ARBA" id="ARBA00048707"/>
    </source>
</evidence>
<accession>A0A0F9UCE4</accession>
<dbReference type="Pfam" id="PF01981">
    <property type="entry name" value="PTH2"/>
    <property type="match status" value="1"/>
</dbReference>
<comment type="caution">
    <text evidence="4">The sequence shown here is derived from an EMBL/GenBank/DDBJ whole genome shotgun (WGS) entry which is preliminary data.</text>
</comment>
<dbReference type="GO" id="GO:0004045">
    <property type="term" value="F:peptidyl-tRNA hydrolase activity"/>
    <property type="evidence" value="ECO:0007669"/>
    <property type="project" value="UniProtKB-EC"/>
</dbReference>
<dbReference type="AlphaFoldDB" id="A0A0F9UCE4"/>